<feature type="region of interest" description="Disordered" evidence="1">
    <location>
        <begin position="47"/>
        <end position="128"/>
    </location>
</feature>
<feature type="compositionally biased region" description="Basic and acidic residues" evidence="1">
    <location>
        <begin position="58"/>
        <end position="71"/>
    </location>
</feature>
<feature type="compositionally biased region" description="Low complexity" evidence="1">
    <location>
        <begin position="330"/>
        <end position="340"/>
    </location>
</feature>
<evidence type="ECO:0000313" key="2">
    <source>
        <dbReference type="EMBL" id="KAK4132903.1"/>
    </source>
</evidence>
<feature type="compositionally biased region" description="Basic and acidic residues" evidence="1">
    <location>
        <begin position="84"/>
        <end position="98"/>
    </location>
</feature>
<protein>
    <submittedName>
        <fullName evidence="2">Uncharacterized protein</fullName>
    </submittedName>
</protein>
<dbReference type="EMBL" id="MU853414">
    <property type="protein sequence ID" value="KAK4132903.1"/>
    <property type="molecule type" value="Genomic_DNA"/>
</dbReference>
<evidence type="ECO:0000256" key="1">
    <source>
        <dbReference type="SAM" id="MobiDB-lite"/>
    </source>
</evidence>
<accession>A0AAN6UH23</accession>
<reference evidence="2" key="1">
    <citation type="journal article" date="2023" name="Mol. Phylogenet. Evol.">
        <title>Genome-scale phylogeny and comparative genomics of the fungal order Sordariales.</title>
        <authorList>
            <person name="Hensen N."/>
            <person name="Bonometti L."/>
            <person name="Westerberg I."/>
            <person name="Brannstrom I.O."/>
            <person name="Guillou S."/>
            <person name="Cros-Aarteil S."/>
            <person name="Calhoun S."/>
            <person name="Haridas S."/>
            <person name="Kuo A."/>
            <person name="Mondo S."/>
            <person name="Pangilinan J."/>
            <person name="Riley R."/>
            <person name="LaButti K."/>
            <person name="Andreopoulos B."/>
            <person name="Lipzen A."/>
            <person name="Chen C."/>
            <person name="Yan M."/>
            <person name="Daum C."/>
            <person name="Ng V."/>
            <person name="Clum A."/>
            <person name="Steindorff A."/>
            <person name="Ohm R.A."/>
            <person name="Martin F."/>
            <person name="Silar P."/>
            <person name="Natvig D.O."/>
            <person name="Lalanne C."/>
            <person name="Gautier V."/>
            <person name="Ament-Velasquez S.L."/>
            <person name="Kruys A."/>
            <person name="Hutchinson M.I."/>
            <person name="Powell A.J."/>
            <person name="Barry K."/>
            <person name="Miller A.N."/>
            <person name="Grigoriev I.V."/>
            <person name="Debuchy R."/>
            <person name="Gladieux P."/>
            <person name="Hiltunen Thoren M."/>
            <person name="Johannesson H."/>
        </authorList>
    </citation>
    <scope>NUCLEOTIDE SEQUENCE</scope>
    <source>
        <strain evidence="2">CBS 123565</strain>
    </source>
</reference>
<comment type="caution">
    <text evidence="2">The sequence shown here is derived from an EMBL/GenBank/DDBJ whole genome shotgun (WGS) entry which is preliminary data.</text>
</comment>
<feature type="region of interest" description="Disordered" evidence="1">
    <location>
        <begin position="183"/>
        <end position="317"/>
    </location>
</feature>
<sequence>MSTMHDYYYQPGAIQYRTANSRPARALLTKPPSQKIDGAVDPAELTARLDRLQAQQAHAERKQRARREAAKSRAGQTQPASSSRHPERARTGQKETQRHAATSADLITELRRTKSTRHKSASTDSTVAELEASAPLPDGYHHVPQEAARQFTRTTTADNMRDEEPVHPLSKRALQSHLAAPRLPPPYEEAAAPSQLSQALRHVQAQRAEALDRNQFQRTRALEDAAHKDRAQHQQHHHHKRRSWHLLRRNSTGTAAATAADGPEWCSEEGSSHARRSTVGMEPLTNVPEDSTPPPAEPRVDWTQSDESKGRPRLLSMPLLRRADSLWGLRSSGWRSGSTGSDHDKDEGGQEKAGAVKHSKLSFFARFKR</sequence>
<dbReference type="Proteomes" id="UP001304895">
    <property type="component" value="Unassembled WGS sequence"/>
</dbReference>
<proteinExistence type="predicted"/>
<evidence type="ECO:0000313" key="3">
    <source>
        <dbReference type="Proteomes" id="UP001304895"/>
    </source>
</evidence>
<dbReference type="AlphaFoldDB" id="A0AAN6UH23"/>
<feature type="region of interest" description="Disordered" evidence="1">
    <location>
        <begin position="330"/>
        <end position="358"/>
    </location>
</feature>
<feature type="compositionally biased region" description="Basic residues" evidence="1">
    <location>
        <begin position="233"/>
        <end position="248"/>
    </location>
</feature>
<reference evidence="2" key="2">
    <citation type="submission" date="2023-05" db="EMBL/GenBank/DDBJ databases">
        <authorList>
            <consortium name="Lawrence Berkeley National Laboratory"/>
            <person name="Steindorff A."/>
            <person name="Hensen N."/>
            <person name="Bonometti L."/>
            <person name="Westerberg I."/>
            <person name="Brannstrom I.O."/>
            <person name="Guillou S."/>
            <person name="Cros-Aarteil S."/>
            <person name="Calhoun S."/>
            <person name="Haridas S."/>
            <person name="Kuo A."/>
            <person name="Mondo S."/>
            <person name="Pangilinan J."/>
            <person name="Riley R."/>
            <person name="Labutti K."/>
            <person name="Andreopoulos B."/>
            <person name="Lipzen A."/>
            <person name="Chen C."/>
            <person name="Yanf M."/>
            <person name="Daum C."/>
            <person name="Ng V."/>
            <person name="Clum A."/>
            <person name="Ohm R."/>
            <person name="Martin F."/>
            <person name="Silar P."/>
            <person name="Natvig D."/>
            <person name="Lalanne C."/>
            <person name="Gautier V."/>
            <person name="Ament-Velasquez S.L."/>
            <person name="Kruys A."/>
            <person name="Hutchinson M.I."/>
            <person name="Powell A.J."/>
            <person name="Barry K."/>
            <person name="Miller A.N."/>
            <person name="Grigoriev I.V."/>
            <person name="Debuchy R."/>
            <person name="Gladieux P."/>
            <person name="Thoren M.H."/>
            <person name="Johannesson H."/>
        </authorList>
    </citation>
    <scope>NUCLEOTIDE SEQUENCE</scope>
    <source>
        <strain evidence="2">CBS 123565</strain>
    </source>
</reference>
<gene>
    <name evidence="2" type="ORF">BT67DRAFT_64026</name>
</gene>
<organism evidence="2 3">
    <name type="scientific">Trichocladium antarcticum</name>
    <dbReference type="NCBI Taxonomy" id="1450529"/>
    <lineage>
        <taxon>Eukaryota</taxon>
        <taxon>Fungi</taxon>
        <taxon>Dikarya</taxon>
        <taxon>Ascomycota</taxon>
        <taxon>Pezizomycotina</taxon>
        <taxon>Sordariomycetes</taxon>
        <taxon>Sordariomycetidae</taxon>
        <taxon>Sordariales</taxon>
        <taxon>Chaetomiaceae</taxon>
        <taxon>Trichocladium</taxon>
    </lineage>
</organism>
<feature type="compositionally biased region" description="Basic and acidic residues" evidence="1">
    <location>
        <begin position="341"/>
        <end position="350"/>
    </location>
</feature>
<feature type="region of interest" description="Disordered" evidence="1">
    <location>
        <begin position="23"/>
        <end position="42"/>
    </location>
</feature>
<keyword evidence="3" id="KW-1185">Reference proteome</keyword>
<feature type="compositionally biased region" description="Basic and acidic residues" evidence="1">
    <location>
        <begin position="220"/>
        <end position="232"/>
    </location>
</feature>
<name>A0AAN6UH23_9PEZI</name>